<evidence type="ECO:0000256" key="4">
    <source>
        <dbReference type="ARBA" id="ARBA00022962"/>
    </source>
</evidence>
<dbReference type="GO" id="GO:0004359">
    <property type="term" value="F:glutaminase activity"/>
    <property type="evidence" value="ECO:0007669"/>
    <property type="project" value="UniProtKB-EC"/>
</dbReference>
<comment type="caution">
    <text evidence="9">The sequence shown here is derived from an EMBL/GenBank/DDBJ whole genome shotgun (WGS) entry which is preliminary data.</text>
</comment>
<dbReference type="GO" id="GO:0042823">
    <property type="term" value="P:pyridoxal phosphate biosynthetic process"/>
    <property type="evidence" value="ECO:0007669"/>
    <property type="project" value="InterPro"/>
</dbReference>
<dbReference type="HAMAP" id="MF_01615">
    <property type="entry name" value="PdxT"/>
    <property type="match status" value="1"/>
</dbReference>
<dbReference type="AlphaFoldDB" id="K0KQU0"/>
<evidence type="ECO:0000313" key="10">
    <source>
        <dbReference type="Proteomes" id="UP000009328"/>
    </source>
</evidence>
<evidence type="ECO:0000256" key="1">
    <source>
        <dbReference type="ARBA" id="ARBA00008345"/>
    </source>
</evidence>
<dbReference type="PANTHER" id="PTHR31559:SF0">
    <property type="entry name" value="PYRIDOXAL 5'-PHOSPHATE SYNTHASE SUBUNIT SNO1-RELATED"/>
    <property type="match status" value="1"/>
</dbReference>
<feature type="active site" description="Nucleophile" evidence="7">
    <location>
        <position position="91"/>
    </location>
</feature>
<dbReference type="CDD" id="cd01749">
    <property type="entry name" value="GATase1_PB"/>
    <property type="match status" value="1"/>
</dbReference>
<feature type="active site" description="Charge relay system" evidence="7">
    <location>
        <position position="221"/>
    </location>
</feature>
<dbReference type="FunCoup" id="K0KQU0">
    <property type="interactions" value="221"/>
</dbReference>
<keyword evidence="4" id="KW-0315">Glutamine amidotransferase</keyword>
<dbReference type="GO" id="GO:0005829">
    <property type="term" value="C:cytosol"/>
    <property type="evidence" value="ECO:0007669"/>
    <property type="project" value="TreeGrafter"/>
</dbReference>
<proteinExistence type="inferred from homology"/>
<dbReference type="InterPro" id="IPR029062">
    <property type="entry name" value="Class_I_gatase-like"/>
</dbReference>
<keyword evidence="3" id="KW-0378">Hydrolase</keyword>
<dbReference type="GO" id="GO:0008614">
    <property type="term" value="P:pyridoxine metabolic process"/>
    <property type="evidence" value="ECO:0007669"/>
    <property type="project" value="TreeGrafter"/>
</dbReference>
<feature type="binding site" evidence="8">
    <location>
        <begin position="151"/>
        <end position="152"/>
    </location>
    <ligand>
        <name>L-glutamine</name>
        <dbReference type="ChEBI" id="CHEBI:58359"/>
    </ligand>
</feature>
<dbReference type="Proteomes" id="UP000009328">
    <property type="component" value="Unassembled WGS sequence"/>
</dbReference>
<evidence type="ECO:0000256" key="5">
    <source>
        <dbReference type="ARBA" id="ARBA00023239"/>
    </source>
</evidence>
<dbReference type="GO" id="GO:1903600">
    <property type="term" value="C:glutaminase complex"/>
    <property type="evidence" value="ECO:0007669"/>
    <property type="project" value="TreeGrafter"/>
</dbReference>
<feature type="active site" description="Charge relay system" evidence="7">
    <location>
        <position position="223"/>
    </location>
</feature>
<organism evidence="9 10">
    <name type="scientific">Wickerhamomyces ciferrii (strain ATCC 14091 / BCRC 22168 / CBS 111 / JCM 3599 / NBRC 0793 / NRRL Y-1031 F-60-10)</name>
    <name type="common">Yeast</name>
    <name type="synonym">Pichia ciferrii</name>
    <dbReference type="NCBI Taxonomy" id="1206466"/>
    <lineage>
        <taxon>Eukaryota</taxon>
        <taxon>Fungi</taxon>
        <taxon>Dikarya</taxon>
        <taxon>Ascomycota</taxon>
        <taxon>Saccharomycotina</taxon>
        <taxon>Saccharomycetes</taxon>
        <taxon>Phaffomycetales</taxon>
        <taxon>Wickerhamomycetaceae</taxon>
        <taxon>Wickerhamomyces</taxon>
    </lineage>
</organism>
<reference evidence="9 10" key="1">
    <citation type="journal article" date="2012" name="Eukaryot. Cell">
        <title>Draft genome sequence of Wickerhamomyces ciferrii NRRL Y-1031 F-60-10.</title>
        <authorList>
            <person name="Schneider J."/>
            <person name="Andrea H."/>
            <person name="Blom J."/>
            <person name="Jaenicke S."/>
            <person name="Ruckert C."/>
            <person name="Schorsch C."/>
            <person name="Szczepanowski R."/>
            <person name="Farwick M."/>
            <person name="Goesmann A."/>
            <person name="Puhler A."/>
            <person name="Schaffer S."/>
            <person name="Tauch A."/>
            <person name="Kohler T."/>
            <person name="Brinkrolf K."/>
        </authorList>
    </citation>
    <scope>NUCLEOTIDE SEQUENCE [LARGE SCALE GENOMIC DNA]</scope>
    <source>
        <strain evidence="10">ATCC 14091 / BCRC 22168 / CBS 111 / JCM 3599 / NBRC 0793 / NRRL Y-1031 F-60-10</strain>
    </source>
</reference>
<dbReference type="PANTHER" id="PTHR31559">
    <property type="entry name" value="PYRIDOXAL 5'-PHOSPHATE SYNTHASE SUBUNIT SNO"/>
    <property type="match status" value="1"/>
</dbReference>
<dbReference type="Pfam" id="PF01174">
    <property type="entry name" value="SNO"/>
    <property type="match status" value="2"/>
</dbReference>
<keyword evidence="10" id="KW-1185">Reference proteome</keyword>
<feature type="binding site" evidence="8">
    <location>
        <position position="120"/>
    </location>
    <ligand>
        <name>L-glutamine</name>
        <dbReference type="ChEBI" id="CHEBI:58359"/>
    </ligand>
</feature>
<dbReference type="InterPro" id="IPR021196">
    <property type="entry name" value="PdxT/SNO_CS"/>
</dbReference>
<dbReference type="PROSITE" id="PS51273">
    <property type="entry name" value="GATASE_TYPE_1"/>
    <property type="match status" value="1"/>
</dbReference>
<dbReference type="PROSITE" id="PS01236">
    <property type="entry name" value="PDXT_SNO_1"/>
    <property type="match status" value="1"/>
</dbReference>
<dbReference type="Gene3D" id="3.40.50.880">
    <property type="match status" value="1"/>
</dbReference>
<name>K0KQU0_WICCF</name>
<evidence type="ECO:0000256" key="7">
    <source>
        <dbReference type="PIRSR" id="PIRSR005639-1"/>
    </source>
</evidence>
<comment type="catalytic activity">
    <reaction evidence="6">
        <text>L-glutamine + H2O = L-glutamate + NH4(+)</text>
        <dbReference type="Rhea" id="RHEA:15889"/>
        <dbReference type="ChEBI" id="CHEBI:15377"/>
        <dbReference type="ChEBI" id="CHEBI:28938"/>
        <dbReference type="ChEBI" id="CHEBI:29985"/>
        <dbReference type="ChEBI" id="CHEBI:58359"/>
        <dbReference type="EC" id="3.5.1.2"/>
    </reaction>
</comment>
<evidence type="ECO:0000256" key="3">
    <source>
        <dbReference type="ARBA" id="ARBA00022801"/>
    </source>
</evidence>
<accession>K0KQU0</accession>
<evidence type="ECO:0000313" key="9">
    <source>
        <dbReference type="EMBL" id="CCH45461.1"/>
    </source>
</evidence>
<dbReference type="GO" id="GO:0016874">
    <property type="term" value="F:ligase activity"/>
    <property type="evidence" value="ECO:0007669"/>
    <property type="project" value="UniProtKB-KW"/>
</dbReference>
<dbReference type="InParanoid" id="K0KQU0"/>
<evidence type="ECO:0000256" key="8">
    <source>
        <dbReference type="PIRSR" id="PIRSR005639-2"/>
    </source>
</evidence>
<dbReference type="EC" id="3.5.1.2" evidence="2"/>
<evidence type="ECO:0000256" key="6">
    <source>
        <dbReference type="ARBA" id="ARBA00049534"/>
    </source>
</evidence>
<dbReference type="eggNOG" id="KOG3210">
    <property type="taxonomic scope" value="Eukaryota"/>
</dbReference>
<dbReference type="GO" id="GO:0016829">
    <property type="term" value="F:lyase activity"/>
    <property type="evidence" value="ECO:0007669"/>
    <property type="project" value="UniProtKB-KW"/>
</dbReference>
<comment type="similarity">
    <text evidence="1">Belongs to the glutaminase PdxT/SNO family.</text>
</comment>
<dbReference type="SUPFAM" id="SSF52317">
    <property type="entry name" value="Class I glutamine amidotransferase-like"/>
    <property type="match status" value="1"/>
</dbReference>
<keyword evidence="5" id="KW-0456">Lyase</keyword>
<sequence>MTVLKQYTVGVLALQGAFKEHIELLQAATQTYSDLNFKFIEVRTPEELITCDSLVIPGGESTAMSLIAERTGMFEPLLKYIQSDKPIWGTCAGLIFLAKQIINGRPEQKILGALDIQVKRNAFGRQQESFESPLDFGSFIPGVDNFPTVFIRAPVISKILETSYNKEFIPIESIIDNQDQNIIYSNNKDFQNNSPVQVLHKLDSGLIVAVRQGKILGTSFHPELTNDFRFHKWFIDEFVLKN</sequence>
<feature type="binding site" evidence="8">
    <location>
        <begin position="59"/>
        <end position="61"/>
    </location>
    <ligand>
        <name>L-glutamine</name>
        <dbReference type="ChEBI" id="CHEBI:58359"/>
    </ligand>
</feature>
<keyword evidence="9" id="KW-0436">Ligase</keyword>
<gene>
    <name evidence="9" type="ORF">BN7_5043</name>
</gene>
<dbReference type="PROSITE" id="PS51130">
    <property type="entry name" value="PDXT_SNO_2"/>
    <property type="match status" value="1"/>
</dbReference>
<dbReference type="STRING" id="1206466.K0KQU0"/>
<dbReference type="InterPro" id="IPR002161">
    <property type="entry name" value="PdxT/SNO"/>
</dbReference>
<dbReference type="NCBIfam" id="TIGR03800">
    <property type="entry name" value="PLP_synth_Pdx2"/>
    <property type="match status" value="1"/>
</dbReference>
<dbReference type="EMBL" id="CAIF01000197">
    <property type="protein sequence ID" value="CCH45461.1"/>
    <property type="molecule type" value="Genomic_DNA"/>
</dbReference>
<protein>
    <recommendedName>
        <fullName evidence="2">glutaminase</fullName>
        <ecNumber evidence="2">3.5.1.2</ecNumber>
    </recommendedName>
</protein>
<dbReference type="PIRSF" id="PIRSF005639">
    <property type="entry name" value="Glut_amidoT_SNO"/>
    <property type="match status" value="1"/>
</dbReference>
<dbReference type="HOGENOM" id="CLU_069674_0_1_1"/>
<evidence type="ECO:0000256" key="2">
    <source>
        <dbReference type="ARBA" id="ARBA00012918"/>
    </source>
</evidence>